<sequence>MKDTIRYAEYLHKIGAGRREIPMRELVSAPVRDADGHWQAAPHKAVKLHGGEIAAILKPYLNVRFMEQLRAVVPLALYLVLFQIIILRQLVEDSVLVTAGLFAVIVGLMLFMEGLKLGLMPFGEIIGSNLPRKLSLPVVLLVTLLLGIGVTFAEPAIGALRAAGQNVSSERAPYLWAILNQWTGALVLVVGASVGLAAVIGTLRFLYGWSLKPLIYLSLAPVLLLTVYMSSDPELAKIIGLAWDAGAVTTGPVTVPLVLALGIGIAAAAGKGGSGLSGFGIVTLASLFPVIGVMLLGLYVSAISSPADIIAAAQAAASAGQLAADWYTVSPGLEIVSGLRAIVPLVIFLLIVLRLLLRQSLPRRGEIFLGIALTVVGMCLFNLGLTYGLSKLGGSAGSLIPAAFMQTPGADDSPLYRYEVGLVVALVFAWVLGYGATVAEPALNALGVTAETLTNGFIRKRGLIRAVSIGVACGIALGVAKLVFGLPLVWLVVPPYLLAVVLTIFSTEEFVNVAWDSAGVTTGPITVPLVLAMGLGLGNATNAVEGFGILCMASVGPVISVMLLGHWARFQLWRQTKAAAEQPAKQFLDTGEAG</sequence>
<dbReference type="Proteomes" id="UP000317933">
    <property type="component" value="Unassembled WGS sequence"/>
</dbReference>
<dbReference type="RefSeq" id="WP_140666932.1">
    <property type="nucleotide sequence ID" value="NZ_RCZE01000003.1"/>
</dbReference>
<dbReference type="Pfam" id="PF07556">
    <property type="entry name" value="DUF1538"/>
    <property type="match status" value="2"/>
</dbReference>
<evidence type="ECO:0000313" key="3">
    <source>
        <dbReference type="Proteomes" id="UP000317933"/>
    </source>
</evidence>
<proteinExistence type="predicted"/>
<feature type="transmembrane region" description="Helical" evidence="1">
    <location>
        <begin position="547"/>
        <end position="568"/>
    </location>
</feature>
<protein>
    <submittedName>
        <fullName evidence="2">DUF1538 domain-containing protein</fullName>
    </submittedName>
</protein>
<feature type="transmembrane region" description="Helical" evidence="1">
    <location>
        <begin position="182"/>
        <end position="207"/>
    </location>
</feature>
<keyword evidence="1" id="KW-0472">Membrane</keyword>
<organism evidence="2 3">
    <name type="scientific">Pseudomonas arsenicoxydans</name>
    <dbReference type="NCBI Taxonomy" id="702115"/>
    <lineage>
        <taxon>Bacteria</taxon>
        <taxon>Pseudomonadati</taxon>
        <taxon>Pseudomonadota</taxon>
        <taxon>Gammaproteobacteria</taxon>
        <taxon>Pseudomonadales</taxon>
        <taxon>Pseudomonadaceae</taxon>
        <taxon>Pseudomonas</taxon>
    </lineage>
</organism>
<evidence type="ECO:0000313" key="2">
    <source>
        <dbReference type="EMBL" id="TPG79566.1"/>
    </source>
</evidence>
<evidence type="ECO:0000256" key="1">
    <source>
        <dbReference type="SAM" id="Phobius"/>
    </source>
</evidence>
<gene>
    <name evidence="2" type="ORF">EAH78_06965</name>
</gene>
<reference evidence="2 3" key="1">
    <citation type="journal article" date="2019" name="Environ. Microbiol.">
        <title>Species interactions and distinct microbial communities in high Arctic permafrost affected cryosols are associated with the CH4 and CO2 gas fluxes.</title>
        <authorList>
            <person name="Altshuler I."/>
            <person name="Hamel J."/>
            <person name="Turney S."/>
            <person name="Magnuson E."/>
            <person name="Levesque R."/>
            <person name="Greer C."/>
            <person name="Whyte L.G."/>
        </authorList>
    </citation>
    <scope>NUCLEOTIDE SEQUENCE [LARGE SCALE GENOMIC DNA]</scope>
    <source>
        <strain evidence="2 3">E3</strain>
    </source>
</reference>
<keyword evidence="1" id="KW-1133">Transmembrane helix</keyword>
<accession>A0A502I1S7</accession>
<feature type="transmembrane region" description="Helical" evidence="1">
    <location>
        <begin position="71"/>
        <end position="90"/>
    </location>
</feature>
<feature type="transmembrane region" description="Helical" evidence="1">
    <location>
        <begin position="251"/>
        <end position="269"/>
    </location>
</feature>
<feature type="transmembrane region" description="Helical" evidence="1">
    <location>
        <begin position="96"/>
        <end position="115"/>
    </location>
</feature>
<feature type="transmembrane region" description="Helical" evidence="1">
    <location>
        <begin position="488"/>
        <end position="506"/>
    </location>
</feature>
<name>A0A502I1S7_9PSED</name>
<dbReference type="EMBL" id="RCZE01000003">
    <property type="protein sequence ID" value="TPG79566.1"/>
    <property type="molecule type" value="Genomic_DNA"/>
</dbReference>
<dbReference type="AlphaFoldDB" id="A0A502I1S7"/>
<keyword evidence="1" id="KW-0812">Transmembrane</keyword>
<feature type="transmembrane region" description="Helical" evidence="1">
    <location>
        <begin position="420"/>
        <end position="443"/>
    </location>
</feature>
<feature type="transmembrane region" description="Helical" evidence="1">
    <location>
        <begin position="513"/>
        <end position="535"/>
    </location>
</feature>
<feature type="transmembrane region" description="Helical" evidence="1">
    <location>
        <begin position="463"/>
        <end position="482"/>
    </location>
</feature>
<feature type="transmembrane region" description="Helical" evidence="1">
    <location>
        <begin position="276"/>
        <end position="300"/>
    </location>
</feature>
<comment type="caution">
    <text evidence="2">The sequence shown here is derived from an EMBL/GenBank/DDBJ whole genome shotgun (WGS) entry which is preliminary data.</text>
</comment>
<feature type="transmembrane region" description="Helical" evidence="1">
    <location>
        <begin position="335"/>
        <end position="356"/>
    </location>
</feature>
<feature type="transmembrane region" description="Helical" evidence="1">
    <location>
        <begin position="214"/>
        <end position="231"/>
    </location>
</feature>
<dbReference type="InterPro" id="IPR011435">
    <property type="entry name" value="UmpAB"/>
</dbReference>
<feature type="transmembrane region" description="Helical" evidence="1">
    <location>
        <begin position="368"/>
        <end position="389"/>
    </location>
</feature>
<feature type="transmembrane region" description="Helical" evidence="1">
    <location>
        <begin position="136"/>
        <end position="162"/>
    </location>
</feature>